<dbReference type="Pfam" id="PF05069">
    <property type="entry name" value="Phage_tail_S"/>
    <property type="match status" value="1"/>
</dbReference>
<feature type="region of interest" description="Disordered" evidence="1">
    <location>
        <begin position="51"/>
        <end position="101"/>
    </location>
</feature>
<dbReference type="RefSeq" id="WP_216634685.1">
    <property type="nucleotide sequence ID" value="NZ_CP017675.1"/>
</dbReference>
<keyword evidence="3" id="KW-1185">Reference proteome</keyword>
<dbReference type="STRING" id="1188229.GlitD10_2558"/>
<evidence type="ECO:0000313" key="3">
    <source>
        <dbReference type="Proteomes" id="UP000180235"/>
    </source>
</evidence>
<gene>
    <name evidence="2" type="ORF">GlitD10_2558</name>
</gene>
<feature type="non-terminal residue" evidence="2">
    <location>
        <position position="1"/>
    </location>
</feature>
<dbReference type="Proteomes" id="UP000180235">
    <property type="component" value="Chromosome"/>
</dbReference>
<evidence type="ECO:0000256" key="1">
    <source>
        <dbReference type="SAM" id="MobiDB-lite"/>
    </source>
</evidence>
<organism evidence="2 3">
    <name type="scientific">Gloeomargarita lithophora Alchichica-D10</name>
    <dbReference type="NCBI Taxonomy" id="1188229"/>
    <lineage>
        <taxon>Bacteria</taxon>
        <taxon>Bacillati</taxon>
        <taxon>Cyanobacteriota</taxon>
        <taxon>Cyanophyceae</taxon>
        <taxon>Gloeomargaritales</taxon>
        <taxon>Gloeomargaritaceae</taxon>
        <taxon>Gloeomargarita</taxon>
    </lineage>
</organism>
<dbReference type="AlphaFoldDB" id="A0A1J0AG57"/>
<dbReference type="InterPro" id="IPR006522">
    <property type="entry name" value="Phage_virion_morphogenesis"/>
</dbReference>
<evidence type="ECO:0000313" key="2">
    <source>
        <dbReference type="EMBL" id="APB34896.1"/>
    </source>
</evidence>
<sequence length="101" mass="11888">LRQLRQVPLYVRLMANVRLDGLESLAQRLKKPALFKAWGQHLERRMVTAFRTETSPAGQKWPDLQAKTRLSKRNRKRPKSRHPNKILRDMGDLNRLQDFSG</sequence>
<dbReference type="EMBL" id="CP017675">
    <property type="protein sequence ID" value="APB34896.1"/>
    <property type="molecule type" value="Genomic_DNA"/>
</dbReference>
<dbReference type="KEGG" id="glt:GlitD10_2558"/>
<reference evidence="2 3" key="1">
    <citation type="submission" date="2016-10" db="EMBL/GenBank/DDBJ databases">
        <title>Description of Gloeomargarita lithophora gen. nov., sp. nov., a thylakoid-bearing basal-branching cyanobacterium with intracellular carbonates, and proposal for Gloeomargaritales ord. nov.</title>
        <authorList>
            <person name="Moreira D."/>
            <person name="Tavera R."/>
            <person name="Benzerara K."/>
            <person name="Skouri-Panet F."/>
            <person name="Couradeau E."/>
            <person name="Gerard E."/>
            <person name="Loussert C."/>
            <person name="Novelo E."/>
            <person name="Zivanovic Y."/>
            <person name="Lopez-Garcia P."/>
        </authorList>
    </citation>
    <scope>NUCLEOTIDE SEQUENCE [LARGE SCALE GENOMIC DNA]</scope>
    <source>
        <strain evidence="2 3">D10</strain>
    </source>
</reference>
<accession>A0A1J0AG57</accession>
<name>A0A1J0AG57_9CYAN</name>
<proteinExistence type="predicted"/>
<feature type="compositionally biased region" description="Basic residues" evidence="1">
    <location>
        <begin position="69"/>
        <end position="85"/>
    </location>
</feature>
<protein>
    <submittedName>
        <fullName evidence="2">Uncharacterized protein</fullName>
    </submittedName>
</protein>